<accession>A0ACC6PD05</accession>
<protein>
    <submittedName>
        <fullName evidence="1">Tetratricopeptide repeat protein</fullName>
    </submittedName>
</protein>
<comment type="caution">
    <text evidence="1">The sequence shown here is derived from an EMBL/GenBank/DDBJ whole genome shotgun (WGS) entry which is preliminary data.</text>
</comment>
<evidence type="ECO:0000313" key="2">
    <source>
        <dbReference type="Proteomes" id="UP001380953"/>
    </source>
</evidence>
<proteinExistence type="predicted"/>
<keyword evidence="2" id="KW-1185">Reference proteome</keyword>
<sequence>MNVWHILGIAPTADSRVIKRAYAVLLKKTHPEDDPEGFQRLREAYDEALRLAKTIRPEEIEAVQRNERSTEPDLPVWGQANRLALGGRVPAPNDPAERNPAYSEEGSERSEAPQQIPPVPRPSSSAGQSASADSAEADELMRRFAHTYGEYGQRIRMDVWEKWFADERLQNLTFKQEMQTRILAFLAENAYLPHGVWKLLDRLFYWTEDEIGLSRLVPPQFAEYVLNAIRQTAELRFDYLPREREFDHDRFLALRARGAFRLRHGQLEAALDDLNEAFDMFAGDPDLLRIRATTFHLMGNDEQAENDWAAIVGRFPKDRDAIMRLADLMLERGLASEALGLFQRALDLLPNDTQALLGLARCYRELDRLAESQQVCELALLLEPSDIELRIRLLELREQNFERLLTVLKRYPGDRQTRFAAGELLLDMQRYEECERLLTEAPLYGYTSEMKTLLGRALAELGREDEARALFDEAVEATEAAGQNAYYALMHRGLYLAGQYELRLGEADLRRAAELGPLNAEFYEMLGLCVYALQRYDEALELYEEALLRQPTSRCYGRRGMTLYELKRYAEAAEDCDRALEFQSHWDYLLRVRGLCRERLGRREEALQDLRSSRELNDTPIACMHVVRLCIELGKYNEALDEIGDLWEEYYDLRVMKGYAFAKLGNHRQALHCFAAASDLAPQEIHIARLALNELAAIGDIGALAYADRVLALAPDDFDTDMRRIGVLFEHGRYEEAGAAAERLLGRLPQEAPAQWFDFLRHYAGSARVKLGDYAGAADFLHTAYAAGLRGDTASLLSIVRYEQGDLAEALRLAREACEQNPGHRDYIARLERIERRNKLTGILRLLGDRPNREVWSDELPLAPVRLPMRGDLPYQEEEDV</sequence>
<dbReference type="Proteomes" id="UP001380953">
    <property type="component" value="Unassembled WGS sequence"/>
</dbReference>
<organism evidence="1 2">
    <name type="scientific">Saccharibacillus sacchari</name>
    <dbReference type="NCBI Taxonomy" id="456493"/>
    <lineage>
        <taxon>Bacteria</taxon>
        <taxon>Bacillati</taxon>
        <taxon>Bacillota</taxon>
        <taxon>Bacilli</taxon>
        <taxon>Bacillales</taxon>
        <taxon>Paenibacillaceae</taxon>
        <taxon>Saccharibacillus</taxon>
    </lineage>
</organism>
<name>A0ACC6PD05_9BACL</name>
<gene>
    <name evidence="1" type="ORF">WKI47_12755</name>
</gene>
<evidence type="ECO:0000313" key="1">
    <source>
        <dbReference type="EMBL" id="MEJ8304769.1"/>
    </source>
</evidence>
<reference evidence="1" key="1">
    <citation type="submission" date="2024-03" db="EMBL/GenBank/DDBJ databases">
        <title>Whole genome sequecning of epiphytes from Marcgravia umbellata leaves.</title>
        <authorList>
            <person name="Kumar G."/>
            <person name="Savka M.A."/>
        </authorList>
    </citation>
    <scope>NUCLEOTIDE SEQUENCE</scope>
    <source>
        <strain evidence="1">RIT_BL5</strain>
    </source>
</reference>
<dbReference type="EMBL" id="JBBKAR010000033">
    <property type="protein sequence ID" value="MEJ8304769.1"/>
    <property type="molecule type" value="Genomic_DNA"/>
</dbReference>